<protein>
    <submittedName>
        <fullName evidence="2">Cytochrome c biogenesis protein CcdC</fullName>
    </submittedName>
</protein>
<reference evidence="2 3" key="1">
    <citation type="submission" date="2021-01" db="EMBL/GenBank/DDBJ databases">
        <title>FDA dAtabase for Regulatory Grade micrObial Sequences (FDA-ARGOS): Supporting development and validation of Infectious Disease Dx tests.</title>
        <authorList>
            <person name="Nelson B."/>
            <person name="Plummer A."/>
            <person name="Tallon L."/>
            <person name="Sadzewicz L."/>
            <person name="Zhao X."/>
            <person name="Boylan J."/>
            <person name="Ott S."/>
            <person name="Bowen H."/>
            <person name="Vavikolanu K."/>
            <person name="Mehta A."/>
            <person name="Aluvathingal J."/>
            <person name="Nadendla S."/>
            <person name="Myers T."/>
            <person name="Yan Y."/>
            <person name="Sichtig H."/>
        </authorList>
    </citation>
    <scope>NUCLEOTIDE SEQUENCE [LARGE SCALE GENOMIC DNA]</scope>
    <source>
        <strain evidence="2 3">FDAARGOS_1161</strain>
    </source>
</reference>
<gene>
    <name evidence="2" type="ORF">I6J18_05745</name>
</gene>
<keyword evidence="1" id="KW-0472">Membrane</keyword>
<keyword evidence="1" id="KW-0812">Transmembrane</keyword>
<evidence type="ECO:0000313" key="3">
    <source>
        <dbReference type="Proteomes" id="UP000595254"/>
    </source>
</evidence>
<dbReference type="KEGG" id="ppsr:I6J18_05745"/>
<feature type="transmembrane region" description="Helical" evidence="1">
    <location>
        <begin position="61"/>
        <end position="83"/>
    </location>
</feature>
<keyword evidence="1" id="KW-1133">Transmembrane helix</keyword>
<dbReference type="AlphaFoldDB" id="A0A974NNZ5"/>
<feature type="transmembrane region" description="Helical" evidence="1">
    <location>
        <begin position="95"/>
        <end position="114"/>
    </location>
</feature>
<feature type="transmembrane region" description="Helical" evidence="1">
    <location>
        <begin position="120"/>
        <end position="141"/>
    </location>
</feature>
<dbReference type="InterPro" id="IPR031306">
    <property type="entry name" value="CcdC"/>
</dbReference>
<sequence length="162" mass="18308">MHVIWISTALALIMGISVMFVRMKAANRPTSIKKIILPPFFMSTGALMFFIPMFRLTGSEIIEAVFVGMLFSILLIKTSNFEVRDDQIYLKRSKAFALILITLLVIRTAAKFFLSATIDVGPLGGMFFLLAFSMIVPWRLAMVYQFKKVQREFLTNSPIGKA</sequence>
<dbReference type="PANTHER" id="PTHR39164">
    <property type="entry name" value="PROTEIN CCDC"/>
    <property type="match status" value="1"/>
</dbReference>
<dbReference type="EMBL" id="CP068053">
    <property type="protein sequence ID" value="QQT01370.1"/>
    <property type="molecule type" value="Genomic_DNA"/>
</dbReference>
<dbReference type="PANTHER" id="PTHR39164:SF1">
    <property type="entry name" value="PROTEIN CCDC"/>
    <property type="match status" value="1"/>
</dbReference>
<dbReference type="InterPro" id="IPR058247">
    <property type="entry name" value="DUF1453"/>
</dbReference>
<organism evidence="2 3">
    <name type="scientific">Peribacillus psychrosaccharolyticus</name>
    <name type="common">Bacillus psychrosaccharolyticus</name>
    <dbReference type="NCBI Taxonomy" id="1407"/>
    <lineage>
        <taxon>Bacteria</taxon>
        <taxon>Bacillati</taxon>
        <taxon>Bacillota</taxon>
        <taxon>Bacilli</taxon>
        <taxon>Bacillales</taxon>
        <taxon>Bacillaceae</taxon>
        <taxon>Peribacillus</taxon>
    </lineage>
</organism>
<feature type="transmembrane region" description="Helical" evidence="1">
    <location>
        <begin position="35"/>
        <end position="55"/>
    </location>
</feature>
<name>A0A974NNZ5_PERPY</name>
<evidence type="ECO:0000256" key="1">
    <source>
        <dbReference type="SAM" id="Phobius"/>
    </source>
</evidence>
<dbReference type="Pfam" id="PF07301">
    <property type="entry name" value="DUF1453"/>
    <property type="match status" value="1"/>
</dbReference>
<accession>A0A974NNZ5</accession>
<feature type="transmembrane region" description="Helical" evidence="1">
    <location>
        <begin position="6"/>
        <end position="23"/>
    </location>
</feature>
<dbReference type="Proteomes" id="UP000595254">
    <property type="component" value="Chromosome"/>
</dbReference>
<proteinExistence type="predicted"/>
<dbReference type="PIRSF" id="PIRSF021441">
    <property type="entry name" value="DUF1453"/>
    <property type="match status" value="1"/>
</dbReference>
<keyword evidence="3" id="KW-1185">Reference proteome</keyword>
<evidence type="ECO:0000313" key="2">
    <source>
        <dbReference type="EMBL" id="QQT01370.1"/>
    </source>
</evidence>